<evidence type="ECO:0000259" key="17">
    <source>
        <dbReference type="Pfam" id="PF10414"/>
    </source>
</evidence>
<dbReference type="Pfam" id="PF14824">
    <property type="entry name" value="Sirohm_synth_M"/>
    <property type="match status" value="1"/>
</dbReference>
<dbReference type="SUPFAM" id="SSF51735">
    <property type="entry name" value="NAD(P)-binding Rossmann-fold domains"/>
    <property type="match status" value="1"/>
</dbReference>
<keyword evidence="4 19" id="KW-0489">Methyltransferase</keyword>
<dbReference type="RefSeq" id="WP_062501488.1">
    <property type="nucleotide sequence ID" value="NZ_MXAN01000082.1"/>
</dbReference>
<dbReference type="NCBIfam" id="TIGR01470">
    <property type="entry name" value="cysG_Nterm"/>
    <property type="match status" value="1"/>
</dbReference>
<keyword evidence="11" id="KW-0511">Multifunctional enzyme</keyword>
<dbReference type="GO" id="GO:0019354">
    <property type="term" value="P:siroheme biosynthetic process"/>
    <property type="evidence" value="ECO:0007669"/>
    <property type="project" value="UniProtKB-UniPathway"/>
</dbReference>
<dbReference type="SUPFAM" id="SSF75615">
    <property type="entry name" value="Siroheme synthase middle domains-like"/>
    <property type="match status" value="1"/>
</dbReference>
<comment type="pathway">
    <text evidence="14">Cofactor biosynthesis; adenosylcobalamin biosynthesis; precorrin-2 from uroporphyrinogen III: step 1/1.</text>
</comment>
<dbReference type="GO" id="GO:0032259">
    <property type="term" value="P:methylation"/>
    <property type="evidence" value="ECO:0007669"/>
    <property type="project" value="UniProtKB-KW"/>
</dbReference>
<evidence type="ECO:0000256" key="11">
    <source>
        <dbReference type="ARBA" id="ARBA00023268"/>
    </source>
</evidence>
<dbReference type="GO" id="GO:0051287">
    <property type="term" value="F:NAD binding"/>
    <property type="evidence" value="ECO:0007669"/>
    <property type="project" value="InterPro"/>
</dbReference>
<dbReference type="InterPro" id="IPR014776">
    <property type="entry name" value="4pyrrole_Mease_sub2"/>
</dbReference>
<evidence type="ECO:0000256" key="7">
    <source>
        <dbReference type="ARBA" id="ARBA00023002"/>
    </source>
</evidence>
<dbReference type="Proteomes" id="UP000191025">
    <property type="component" value="Unassembled WGS sequence"/>
</dbReference>
<reference evidence="20" key="1">
    <citation type="submission" date="2017-03" db="EMBL/GenBank/DDBJ databases">
        <title>Draft genome sequence of Moraxella equi CCUG 4950T type strain.</title>
        <authorList>
            <person name="Salva-Serra F."/>
            <person name="Engstrom-Jakobsson H."/>
            <person name="Thorell K."/>
            <person name="Jaen-Luchoro D."/>
            <person name="Gonzales-Siles L."/>
            <person name="Karlsson R."/>
            <person name="Yazdan S."/>
            <person name="Boulund F."/>
            <person name="Johnning A."/>
            <person name="Engstrand L."/>
            <person name="Kristiansson E."/>
            <person name="Moore E."/>
        </authorList>
    </citation>
    <scope>NUCLEOTIDE SEQUENCE [LARGE SCALE GENOMIC DNA]</scope>
    <source>
        <strain evidence="20">CCUG 4441</strain>
    </source>
</reference>
<dbReference type="PANTHER" id="PTHR45790">
    <property type="entry name" value="SIROHEME SYNTHASE-RELATED"/>
    <property type="match status" value="1"/>
</dbReference>
<evidence type="ECO:0000256" key="6">
    <source>
        <dbReference type="ARBA" id="ARBA00022691"/>
    </source>
</evidence>
<comment type="catalytic activity">
    <reaction evidence="13">
        <text>precorrin-2 + NAD(+) = sirohydrochlorin + NADH + 2 H(+)</text>
        <dbReference type="Rhea" id="RHEA:15613"/>
        <dbReference type="ChEBI" id="CHEBI:15378"/>
        <dbReference type="ChEBI" id="CHEBI:57540"/>
        <dbReference type="ChEBI" id="CHEBI:57945"/>
        <dbReference type="ChEBI" id="CHEBI:58351"/>
        <dbReference type="ChEBI" id="CHEBI:58827"/>
        <dbReference type="EC" id="1.3.1.76"/>
    </reaction>
</comment>
<evidence type="ECO:0000259" key="18">
    <source>
        <dbReference type="Pfam" id="PF14824"/>
    </source>
</evidence>
<evidence type="ECO:0000313" key="19">
    <source>
        <dbReference type="EMBL" id="OPH34563.1"/>
    </source>
</evidence>
<feature type="domain" description="Tetrapyrrole methylase" evidence="16">
    <location>
        <begin position="219"/>
        <end position="427"/>
    </location>
</feature>
<keyword evidence="6" id="KW-0949">S-adenosyl-L-methionine</keyword>
<dbReference type="Gene3D" id="3.30.160.110">
    <property type="entry name" value="Siroheme synthase, domain 2"/>
    <property type="match status" value="1"/>
</dbReference>
<dbReference type="GO" id="GO:0009236">
    <property type="term" value="P:cobalamin biosynthetic process"/>
    <property type="evidence" value="ECO:0007669"/>
    <property type="project" value="UniProtKB-KW"/>
</dbReference>
<dbReference type="NCBIfam" id="NF004790">
    <property type="entry name" value="PRK06136.1"/>
    <property type="match status" value="1"/>
</dbReference>
<keyword evidence="10" id="KW-0627">Porphyrin biosynthesis</keyword>
<comment type="caution">
    <text evidence="19">The sequence shown here is derived from an EMBL/GenBank/DDBJ whole genome shotgun (WGS) entry which is preliminary data.</text>
</comment>
<proteinExistence type="inferred from homology"/>
<dbReference type="InterPro" id="IPR035996">
    <property type="entry name" value="4pyrrol_Methylase_sf"/>
</dbReference>
<evidence type="ECO:0000256" key="9">
    <source>
        <dbReference type="ARBA" id="ARBA00023239"/>
    </source>
</evidence>
<dbReference type="AlphaFoldDB" id="A0A1V4GPK7"/>
<evidence type="ECO:0000256" key="1">
    <source>
        <dbReference type="ARBA" id="ARBA00005010"/>
    </source>
</evidence>
<dbReference type="Pfam" id="PF00590">
    <property type="entry name" value="TP_methylase"/>
    <property type="match status" value="1"/>
</dbReference>
<feature type="active site" description="Proton acceptor" evidence="15">
    <location>
        <position position="249"/>
    </location>
</feature>
<accession>A0A1V4GPK7</accession>
<dbReference type="PIRSF" id="PIRSF036426">
    <property type="entry name" value="Sirohaem_synth"/>
    <property type="match status" value="1"/>
</dbReference>
<dbReference type="InterPro" id="IPR012409">
    <property type="entry name" value="Sirohaem_synth"/>
</dbReference>
<dbReference type="InterPro" id="IPR000878">
    <property type="entry name" value="4pyrrol_Mease"/>
</dbReference>
<keyword evidence="8" id="KW-0520">NAD</keyword>
<dbReference type="EMBL" id="MXAN01000082">
    <property type="protein sequence ID" value="OPH34563.1"/>
    <property type="molecule type" value="Genomic_DNA"/>
</dbReference>
<dbReference type="GO" id="GO:0043115">
    <property type="term" value="F:precorrin-2 dehydrogenase activity"/>
    <property type="evidence" value="ECO:0007669"/>
    <property type="project" value="UniProtKB-EC"/>
</dbReference>
<dbReference type="Gene3D" id="1.10.8.210">
    <property type="entry name" value="Sirohaem synthase, dimerisation domain"/>
    <property type="match status" value="1"/>
</dbReference>
<keyword evidence="3" id="KW-0169">Cobalamin biosynthesis</keyword>
<evidence type="ECO:0000256" key="8">
    <source>
        <dbReference type="ARBA" id="ARBA00023027"/>
    </source>
</evidence>
<comment type="pathway">
    <text evidence="1">Porphyrin-containing compound metabolism; siroheme biosynthesis; sirohydrochlorin from precorrin-2: step 1/1.</text>
</comment>
<protein>
    <submittedName>
        <fullName evidence="19">Uroporphyrinogen-III C-methyltransferase</fullName>
    </submittedName>
</protein>
<comment type="pathway">
    <text evidence="12">Porphyrin-containing compound metabolism; siroheme biosynthesis; precorrin-2 from uroporphyrinogen III: step 1/1.</text>
</comment>
<keyword evidence="9" id="KW-0456">Lyase</keyword>
<evidence type="ECO:0000256" key="13">
    <source>
        <dbReference type="ARBA" id="ARBA00047561"/>
    </source>
</evidence>
<dbReference type="CDD" id="cd11642">
    <property type="entry name" value="SUMT"/>
    <property type="match status" value="1"/>
</dbReference>
<dbReference type="InterPro" id="IPR036291">
    <property type="entry name" value="NAD(P)-bd_dom_sf"/>
</dbReference>
<evidence type="ECO:0000313" key="20">
    <source>
        <dbReference type="Proteomes" id="UP000191025"/>
    </source>
</evidence>
<dbReference type="GO" id="GO:0051266">
    <property type="term" value="F:sirohydrochlorin ferrochelatase activity"/>
    <property type="evidence" value="ECO:0007669"/>
    <property type="project" value="InterPro"/>
</dbReference>
<evidence type="ECO:0000256" key="4">
    <source>
        <dbReference type="ARBA" id="ARBA00022603"/>
    </source>
</evidence>
<dbReference type="InterPro" id="IPR006366">
    <property type="entry name" value="CobA/CysG_C"/>
</dbReference>
<dbReference type="InterPro" id="IPR037115">
    <property type="entry name" value="Sirohaem_synt_dimer_dom_sf"/>
</dbReference>
<evidence type="ECO:0000259" key="16">
    <source>
        <dbReference type="Pfam" id="PF00590"/>
    </source>
</evidence>
<feature type="domain" description="Siroheme synthase central" evidence="18">
    <location>
        <begin position="125"/>
        <end position="152"/>
    </location>
</feature>
<dbReference type="PANTHER" id="PTHR45790:SF3">
    <property type="entry name" value="S-ADENOSYL-L-METHIONINE-DEPENDENT UROPORPHYRINOGEN III METHYLTRANSFERASE, CHLOROPLASTIC"/>
    <property type="match status" value="1"/>
</dbReference>
<evidence type="ECO:0000256" key="12">
    <source>
        <dbReference type="ARBA" id="ARBA00025705"/>
    </source>
</evidence>
<feature type="active site" description="Proton donor" evidence="15">
    <location>
        <position position="271"/>
    </location>
</feature>
<evidence type="ECO:0000256" key="10">
    <source>
        <dbReference type="ARBA" id="ARBA00023244"/>
    </source>
</evidence>
<dbReference type="FunFam" id="3.40.1010.10:FF:000001">
    <property type="entry name" value="Siroheme synthase"/>
    <property type="match status" value="1"/>
</dbReference>
<dbReference type="FunFam" id="3.30.160.110:FF:000001">
    <property type="entry name" value="Siroheme synthase"/>
    <property type="match status" value="1"/>
</dbReference>
<sequence>MNTLPLFFNLNQKTALIIGGGDVAQRKTTLLTNAGARLVVLAKHFDKEFKEFLIHHNHIIIQKSYEKQDLIDIKNEHEIILVICATDDNDLNKIVHQNAKEIGLFINVVDTPELCDFIFPAIVDRDPITIGISSNGKAPVLARLIRAKIESSLPINIGDIAKKAGEFRNTVKEKLSTINQRRHFWEKIFTNALNDKPIKNLSDELNDFIKNDNKNTGEVYIVGAGAGDPDLLTFKALRLMQQADVVLYDALVSPAIVELCRRDSDKIFVGKKRSHHTKTQDEINTLIVQYAKCGKRVLRLKGGDPFVFGRGGEEMLACRTAGVPYKVVAGITASLAGASGAGIPLTHRRLATSVRFLTACYQDSEFDGLKSVYHKDETLVFYMGLHAIDKVVANLTKSGLSTDTPMAIISNASLPNQAVLTGLLSNIVQKQAVANLPAPAIIVVGNVVEVYERGGEL</sequence>
<evidence type="ECO:0000256" key="2">
    <source>
        <dbReference type="ARBA" id="ARBA00005879"/>
    </source>
</evidence>
<comment type="similarity">
    <text evidence="2">Belongs to the precorrin methyltransferase family.</text>
</comment>
<dbReference type="SUPFAM" id="SSF53790">
    <property type="entry name" value="Tetrapyrrole methylase"/>
    <property type="match status" value="1"/>
</dbReference>
<evidence type="ECO:0000256" key="5">
    <source>
        <dbReference type="ARBA" id="ARBA00022679"/>
    </source>
</evidence>
<dbReference type="GO" id="GO:0004851">
    <property type="term" value="F:uroporphyrin-III C-methyltransferase activity"/>
    <property type="evidence" value="ECO:0007669"/>
    <property type="project" value="InterPro"/>
</dbReference>
<dbReference type="NCBIfam" id="TIGR01469">
    <property type="entry name" value="cobA_cysG_Cterm"/>
    <property type="match status" value="1"/>
</dbReference>
<dbReference type="Gene3D" id="3.40.1010.10">
    <property type="entry name" value="Cobalt-precorrin-4 Transmethylase, Domain 1"/>
    <property type="match status" value="1"/>
</dbReference>
<feature type="domain" description="Sirohaem synthase dimerisation" evidence="17">
    <location>
        <begin position="156"/>
        <end position="193"/>
    </location>
</feature>
<organism evidence="19 20">
    <name type="scientific">Moraxella lacunata</name>
    <dbReference type="NCBI Taxonomy" id="477"/>
    <lineage>
        <taxon>Bacteria</taxon>
        <taxon>Pseudomonadati</taxon>
        <taxon>Pseudomonadota</taxon>
        <taxon>Gammaproteobacteria</taxon>
        <taxon>Moraxellales</taxon>
        <taxon>Moraxellaceae</taxon>
        <taxon>Moraxella</taxon>
    </lineage>
</organism>
<keyword evidence="7" id="KW-0560">Oxidoreductase</keyword>
<evidence type="ECO:0000256" key="14">
    <source>
        <dbReference type="ARBA" id="ARBA00060548"/>
    </source>
</evidence>
<dbReference type="InterPro" id="IPR006367">
    <property type="entry name" value="Sirohaem_synthase_N"/>
</dbReference>
<gene>
    <name evidence="19" type="ORF">B5J94_11030</name>
</gene>
<dbReference type="Pfam" id="PF13241">
    <property type="entry name" value="NAD_binding_7"/>
    <property type="match status" value="1"/>
</dbReference>
<dbReference type="Pfam" id="PF10414">
    <property type="entry name" value="CysG_dimeriser"/>
    <property type="match status" value="1"/>
</dbReference>
<dbReference type="Gene3D" id="3.40.50.720">
    <property type="entry name" value="NAD(P)-binding Rossmann-like Domain"/>
    <property type="match status" value="1"/>
</dbReference>
<evidence type="ECO:0000256" key="15">
    <source>
        <dbReference type="PIRSR" id="PIRSR036426-1"/>
    </source>
</evidence>
<evidence type="ECO:0000256" key="3">
    <source>
        <dbReference type="ARBA" id="ARBA00022573"/>
    </source>
</evidence>
<dbReference type="NCBIfam" id="NF007922">
    <property type="entry name" value="PRK10637.1"/>
    <property type="match status" value="1"/>
</dbReference>
<dbReference type="UniPathway" id="UPA00262">
    <property type="reaction ID" value="UER00211"/>
</dbReference>
<dbReference type="InterPro" id="IPR014777">
    <property type="entry name" value="4pyrrole_Mease_sub1"/>
</dbReference>
<dbReference type="InterPro" id="IPR028281">
    <property type="entry name" value="Sirohaem_synthase_central"/>
</dbReference>
<dbReference type="InterPro" id="IPR019478">
    <property type="entry name" value="Sirohaem_synthase_dimer_dom"/>
</dbReference>
<keyword evidence="5 19" id="KW-0808">Transferase</keyword>
<name>A0A1V4GPK7_MORLA</name>
<dbReference type="Gene3D" id="3.30.950.10">
    <property type="entry name" value="Methyltransferase, Cobalt-precorrin-4 Transmethylase, Domain 2"/>
    <property type="match status" value="1"/>
</dbReference>
<dbReference type="InterPro" id="IPR050161">
    <property type="entry name" value="Siro_Cobalamin_biosynth"/>
</dbReference>